<dbReference type="Gene3D" id="1.10.260.40">
    <property type="entry name" value="lambda repressor-like DNA-binding domains"/>
    <property type="match status" value="1"/>
</dbReference>
<sequence>MKRGTYNHEITREIIKLARLSRNKTQSEFGDICGVHQTCIAHLESGYMDITVNLQSKLKDGFRRLRISNEEIELFKRAVDIKKVRGYKI</sequence>
<dbReference type="Pfam" id="PF01381">
    <property type="entry name" value="HTH_3"/>
    <property type="match status" value="1"/>
</dbReference>
<protein>
    <recommendedName>
        <fullName evidence="1">HTH cro/C1-type domain-containing protein</fullName>
    </recommendedName>
</protein>
<comment type="caution">
    <text evidence="2">The sequence shown here is derived from an EMBL/GenBank/DDBJ whole genome shotgun (WGS) entry which is preliminary data.</text>
</comment>
<feature type="domain" description="HTH cro/C1-type" evidence="1">
    <location>
        <begin position="15"/>
        <end position="72"/>
    </location>
</feature>
<dbReference type="SUPFAM" id="SSF47413">
    <property type="entry name" value="lambda repressor-like DNA-binding domains"/>
    <property type="match status" value="1"/>
</dbReference>
<dbReference type="AlphaFoldDB" id="A0A1Y3MQ82"/>
<dbReference type="CDD" id="cd00093">
    <property type="entry name" value="HTH_XRE"/>
    <property type="match status" value="1"/>
</dbReference>
<reference evidence="2 3" key="1">
    <citation type="submission" date="2017-02" db="EMBL/GenBank/DDBJ databases">
        <title>Bacillus pseudomycoides isolate FSL K6-0042.</title>
        <authorList>
            <person name="Kovac J."/>
        </authorList>
    </citation>
    <scope>NUCLEOTIDE SEQUENCE [LARGE SCALE GENOMIC DNA]</scope>
    <source>
        <strain evidence="2 3">FSL K6-0042</strain>
    </source>
</reference>
<organism evidence="2 3">
    <name type="scientific">Bacillus pseudomycoides</name>
    <dbReference type="NCBI Taxonomy" id="64104"/>
    <lineage>
        <taxon>Bacteria</taxon>
        <taxon>Bacillati</taxon>
        <taxon>Bacillota</taxon>
        <taxon>Bacilli</taxon>
        <taxon>Bacillales</taxon>
        <taxon>Bacillaceae</taxon>
        <taxon>Bacillus</taxon>
        <taxon>Bacillus cereus group</taxon>
    </lineage>
</organism>
<dbReference type="PROSITE" id="PS50943">
    <property type="entry name" value="HTH_CROC1"/>
    <property type="match status" value="1"/>
</dbReference>
<proteinExistence type="predicted"/>
<accession>A0A1Y3MQ82</accession>
<dbReference type="InterPro" id="IPR001387">
    <property type="entry name" value="Cro/C1-type_HTH"/>
</dbReference>
<dbReference type="RefSeq" id="WP_088093826.1">
    <property type="nucleotide sequence ID" value="NZ_JARHXM010000144.1"/>
</dbReference>
<dbReference type="Proteomes" id="UP000195321">
    <property type="component" value="Unassembled WGS sequence"/>
</dbReference>
<dbReference type="InterPro" id="IPR010982">
    <property type="entry name" value="Lambda_DNA-bd_dom_sf"/>
</dbReference>
<dbReference type="GO" id="GO:0003677">
    <property type="term" value="F:DNA binding"/>
    <property type="evidence" value="ECO:0007669"/>
    <property type="project" value="InterPro"/>
</dbReference>
<evidence type="ECO:0000313" key="3">
    <source>
        <dbReference type="Proteomes" id="UP000195321"/>
    </source>
</evidence>
<gene>
    <name evidence="2" type="ORF">BW425_07685</name>
</gene>
<evidence type="ECO:0000259" key="1">
    <source>
        <dbReference type="PROSITE" id="PS50943"/>
    </source>
</evidence>
<name>A0A1Y3MQ82_9BACI</name>
<dbReference type="EMBL" id="MWPX01000006">
    <property type="protein sequence ID" value="OUM49293.1"/>
    <property type="molecule type" value="Genomic_DNA"/>
</dbReference>
<evidence type="ECO:0000313" key="2">
    <source>
        <dbReference type="EMBL" id="OUM49293.1"/>
    </source>
</evidence>